<dbReference type="RefSeq" id="XP_022670895.1">
    <property type="nucleotide sequence ID" value="XM_022815160.1"/>
</dbReference>
<dbReference type="EnsemblMetazoa" id="XM_022815160">
    <property type="protein sequence ID" value="XP_022670895"/>
    <property type="gene ID" value="LOC111254389"/>
</dbReference>
<feature type="transmembrane region" description="Helical" evidence="10">
    <location>
        <begin position="59"/>
        <end position="77"/>
    </location>
</feature>
<evidence type="ECO:0000256" key="8">
    <source>
        <dbReference type="ARBA" id="ARBA00023224"/>
    </source>
</evidence>
<dbReference type="Gene3D" id="1.20.1070.10">
    <property type="entry name" value="Rhodopsin 7-helix transmembrane proteins"/>
    <property type="match status" value="1"/>
</dbReference>
<dbReference type="InterPro" id="IPR017452">
    <property type="entry name" value="GPCR_Rhodpsn_7TM"/>
</dbReference>
<dbReference type="GO" id="GO:0007601">
    <property type="term" value="P:visual perception"/>
    <property type="evidence" value="ECO:0007669"/>
    <property type="project" value="UniProtKB-KW"/>
</dbReference>
<proteinExistence type="inferred from homology"/>
<dbReference type="InterPro" id="IPR050125">
    <property type="entry name" value="GPCR_opsins"/>
</dbReference>
<evidence type="ECO:0000259" key="11">
    <source>
        <dbReference type="PROSITE" id="PS50262"/>
    </source>
</evidence>
<keyword evidence="9" id="KW-0844">Vision</keyword>
<dbReference type="SUPFAM" id="SSF81321">
    <property type="entry name" value="Family A G protein-coupled receptor-like"/>
    <property type="match status" value="1"/>
</dbReference>
<dbReference type="Proteomes" id="UP000594260">
    <property type="component" value="Unplaced"/>
</dbReference>
<feature type="transmembrane region" description="Helical" evidence="10">
    <location>
        <begin position="259"/>
        <end position="281"/>
    </location>
</feature>
<feature type="domain" description="G-protein coupled receptors family 1 profile" evidence="11">
    <location>
        <begin position="38"/>
        <end position="310"/>
    </location>
</feature>
<evidence type="ECO:0000256" key="10">
    <source>
        <dbReference type="SAM" id="Phobius"/>
    </source>
</evidence>
<feature type="transmembrane region" description="Helical" evidence="10">
    <location>
        <begin position="20"/>
        <end position="47"/>
    </location>
</feature>
<accession>A0A7M7MEN7</accession>
<dbReference type="GO" id="GO:0004930">
    <property type="term" value="F:G protein-coupled receptor activity"/>
    <property type="evidence" value="ECO:0007669"/>
    <property type="project" value="UniProtKB-KW"/>
</dbReference>
<evidence type="ECO:0000256" key="9">
    <source>
        <dbReference type="ARBA" id="ARBA00023305"/>
    </source>
</evidence>
<keyword evidence="9" id="KW-0716">Sensory transduction</keyword>
<evidence type="ECO:0000256" key="3">
    <source>
        <dbReference type="ARBA" id="ARBA00022692"/>
    </source>
</evidence>
<dbReference type="AlphaFoldDB" id="A0A7M7MEN7"/>
<evidence type="ECO:0000256" key="4">
    <source>
        <dbReference type="ARBA" id="ARBA00022989"/>
    </source>
</evidence>
<reference evidence="12" key="1">
    <citation type="submission" date="2021-01" db="UniProtKB">
        <authorList>
            <consortium name="EnsemblMetazoa"/>
        </authorList>
    </citation>
    <scope>IDENTIFICATION</scope>
</reference>
<feature type="transmembrane region" description="Helical" evidence="10">
    <location>
        <begin position="193"/>
        <end position="213"/>
    </location>
</feature>
<dbReference type="OrthoDB" id="6414998at2759"/>
<evidence type="ECO:0000313" key="12">
    <source>
        <dbReference type="EnsemblMetazoa" id="XP_022670895"/>
    </source>
</evidence>
<organism evidence="12 13">
    <name type="scientific">Varroa destructor</name>
    <name type="common">Honeybee mite</name>
    <dbReference type="NCBI Taxonomy" id="109461"/>
    <lineage>
        <taxon>Eukaryota</taxon>
        <taxon>Metazoa</taxon>
        <taxon>Ecdysozoa</taxon>
        <taxon>Arthropoda</taxon>
        <taxon>Chelicerata</taxon>
        <taxon>Arachnida</taxon>
        <taxon>Acari</taxon>
        <taxon>Parasitiformes</taxon>
        <taxon>Mesostigmata</taxon>
        <taxon>Gamasina</taxon>
        <taxon>Dermanyssoidea</taxon>
        <taxon>Varroidae</taxon>
        <taxon>Varroa</taxon>
    </lineage>
</organism>
<evidence type="ECO:0000256" key="5">
    <source>
        <dbReference type="ARBA" id="ARBA00023040"/>
    </source>
</evidence>
<dbReference type="GO" id="GO:0016020">
    <property type="term" value="C:membrane"/>
    <property type="evidence" value="ECO:0007669"/>
    <property type="project" value="UniProtKB-SubCell"/>
</dbReference>
<dbReference type="PANTHER" id="PTHR24240">
    <property type="entry name" value="OPSIN"/>
    <property type="match status" value="1"/>
</dbReference>
<evidence type="ECO:0000256" key="6">
    <source>
        <dbReference type="ARBA" id="ARBA00023136"/>
    </source>
</evidence>
<keyword evidence="6 10" id="KW-0472">Membrane</keyword>
<keyword evidence="13" id="KW-1185">Reference proteome</keyword>
<dbReference type="FunCoup" id="A0A7M7MEN7">
    <property type="interactions" value="149"/>
</dbReference>
<sequence length="370" mass="41412">MEVSEDPDADAVTLHLSQTLHTAIGVFLSASSLIGILANVIVLIAFWRLITTRLSPASIVLINLTLSDLGILLMGFPFNATSHFAGRWLYGALGCQIYGFCCFLFGTAHIGTLSLLAYEQYRTISRMRPDAAPSQSYLDRLQRTYIFYAVLIWTFASIWATPPLYGWSRYSLTPFGTACTIDWRRNTYEYKTYIIAYFIGGYILPFSLIIYSFRKMILMKRAYRTEFARRSIGSSQSQQPAIIDTLKQQREEDLTMTSLLIVTSFLSTWTPYAALCLWSVFFGPSTVPSWLMIAPNICAKASGALNPFIYSLSNRNLRSAIADTIRAAKASLCRETGQPGDVQDETTQMAECTELSSTTPASQRDSFINI</sequence>
<keyword evidence="8" id="KW-0807">Transducer</keyword>
<dbReference type="InterPro" id="IPR000276">
    <property type="entry name" value="GPCR_Rhodpsn"/>
</dbReference>
<keyword evidence="3 10" id="KW-0812">Transmembrane</keyword>
<feature type="transmembrane region" description="Helical" evidence="10">
    <location>
        <begin position="287"/>
        <end position="309"/>
    </location>
</feature>
<dbReference type="InParanoid" id="A0A7M7MEN7"/>
<dbReference type="KEGG" id="vde:111254389"/>
<keyword evidence="7" id="KW-0675">Receptor</keyword>
<protein>
    <recommendedName>
        <fullName evidence="11">G-protein coupled receptors family 1 profile domain-containing protein</fullName>
    </recommendedName>
</protein>
<dbReference type="PROSITE" id="PS50262">
    <property type="entry name" value="G_PROTEIN_RECEP_F1_2"/>
    <property type="match status" value="1"/>
</dbReference>
<dbReference type="PRINTS" id="PR00237">
    <property type="entry name" value="GPCRRHODOPSN"/>
</dbReference>
<comment type="similarity">
    <text evidence="2">Belongs to the G-protein coupled receptor 1 family.</text>
</comment>
<evidence type="ECO:0000256" key="1">
    <source>
        <dbReference type="ARBA" id="ARBA00004141"/>
    </source>
</evidence>
<comment type="subcellular location">
    <subcellularLocation>
        <location evidence="1">Membrane</location>
        <topology evidence="1">Multi-pass membrane protein</topology>
    </subcellularLocation>
</comment>
<feature type="transmembrane region" description="Helical" evidence="10">
    <location>
        <begin position="97"/>
        <end position="118"/>
    </location>
</feature>
<evidence type="ECO:0000256" key="7">
    <source>
        <dbReference type="ARBA" id="ARBA00023170"/>
    </source>
</evidence>
<evidence type="ECO:0000313" key="13">
    <source>
        <dbReference type="Proteomes" id="UP000594260"/>
    </source>
</evidence>
<keyword evidence="5" id="KW-0297">G-protein coupled receptor</keyword>
<name>A0A7M7MEN7_VARDE</name>
<dbReference type="GeneID" id="111254389"/>
<evidence type="ECO:0000256" key="2">
    <source>
        <dbReference type="ARBA" id="ARBA00010663"/>
    </source>
</evidence>
<dbReference type="Pfam" id="PF00001">
    <property type="entry name" value="7tm_1"/>
    <property type="match status" value="1"/>
</dbReference>
<feature type="transmembrane region" description="Helical" evidence="10">
    <location>
        <begin position="145"/>
        <end position="165"/>
    </location>
</feature>
<keyword evidence="4 10" id="KW-1133">Transmembrane helix</keyword>